<dbReference type="InterPro" id="IPR036034">
    <property type="entry name" value="PDZ_sf"/>
</dbReference>
<accession>A0A6I4UY83</accession>
<evidence type="ECO:0000313" key="3">
    <source>
        <dbReference type="EMBL" id="MXP45881.1"/>
    </source>
</evidence>
<dbReference type="SUPFAM" id="SSF52096">
    <property type="entry name" value="ClpP/crotonase"/>
    <property type="match status" value="1"/>
</dbReference>
<dbReference type="PANTHER" id="PTHR32060">
    <property type="entry name" value="TAIL-SPECIFIC PROTEASE"/>
    <property type="match status" value="1"/>
</dbReference>
<dbReference type="GO" id="GO:0006508">
    <property type="term" value="P:proteolysis"/>
    <property type="evidence" value="ECO:0007669"/>
    <property type="project" value="InterPro"/>
</dbReference>
<comment type="caution">
    <text evidence="3">The sequence shown here is derived from an EMBL/GenBank/DDBJ whole genome shotgun (WGS) entry which is preliminary data.</text>
</comment>
<dbReference type="RefSeq" id="WP_160729182.1">
    <property type="nucleotide sequence ID" value="NZ_WTYP01000001.1"/>
</dbReference>
<dbReference type="GO" id="GO:0007165">
    <property type="term" value="P:signal transduction"/>
    <property type="evidence" value="ECO:0007669"/>
    <property type="project" value="TreeGrafter"/>
</dbReference>
<feature type="region of interest" description="Disordered" evidence="1">
    <location>
        <begin position="30"/>
        <end position="49"/>
    </location>
</feature>
<dbReference type="GO" id="GO:0008236">
    <property type="term" value="F:serine-type peptidase activity"/>
    <property type="evidence" value="ECO:0007669"/>
    <property type="project" value="InterPro"/>
</dbReference>
<name>A0A6I4UY83_9SPHN</name>
<dbReference type="AlphaFoldDB" id="A0A6I4UY83"/>
<evidence type="ECO:0000313" key="4">
    <source>
        <dbReference type="Proteomes" id="UP000471435"/>
    </source>
</evidence>
<dbReference type="PROSITE" id="PS51257">
    <property type="entry name" value="PROKAR_LIPOPROTEIN"/>
    <property type="match status" value="1"/>
</dbReference>
<keyword evidence="4" id="KW-1185">Reference proteome</keyword>
<dbReference type="GO" id="GO:0030288">
    <property type="term" value="C:outer membrane-bounded periplasmic space"/>
    <property type="evidence" value="ECO:0007669"/>
    <property type="project" value="TreeGrafter"/>
</dbReference>
<protein>
    <submittedName>
        <fullName evidence="3">Peptidase S41</fullName>
    </submittedName>
</protein>
<dbReference type="CDD" id="cd07561">
    <property type="entry name" value="Peptidase_S41_CPP_like"/>
    <property type="match status" value="1"/>
</dbReference>
<organism evidence="3 4">
    <name type="scientific">Pontixanthobacter luteolus</name>
    <dbReference type="NCBI Taxonomy" id="295089"/>
    <lineage>
        <taxon>Bacteria</taxon>
        <taxon>Pseudomonadati</taxon>
        <taxon>Pseudomonadota</taxon>
        <taxon>Alphaproteobacteria</taxon>
        <taxon>Sphingomonadales</taxon>
        <taxon>Erythrobacteraceae</taxon>
        <taxon>Pontixanthobacter</taxon>
    </lineage>
</organism>
<feature type="compositionally biased region" description="Gly residues" evidence="1">
    <location>
        <begin position="30"/>
        <end position="44"/>
    </location>
</feature>
<evidence type="ECO:0000256" key="1">
    <source>
        <dbReference type="SAM" id="MobiDB-lite"/>
    </source>
</evidence>
<feature type="domain" description="Tail specific protease" evidence="2">
    <location>
        <begin position="242"/>
        <end position="399"/>
    </location>
</feature>
<sequence>MGIGRNLLSITLAASLVACGGGDSGGSPITGGGATGGGGGGTGGTPTPTACSLSARQDFAFAVLDEWYLFPDLIDRTVQKSAHASVQSYLDALVAPARAQSKDRGFTYITSIEEENAFFSSGSSAGFGIRLGYDTGANRVFILEAFENAPAFPQGFDRGVEILTVGTSAGTLESIQTIMANEGPQGVVNRLGPSDPGVARTFDIRLNDGTQQQVSVSKAEYPLDPVSDRYGAKVINDGGKLVGYINLRTFIDSADQDLRTGFADFRAQGITEVIVDFRYNGGGLVRIAELMGDLMGRDNVGQVFSRTTLRPSKASENESTLFGTNVSAIAPTKIAFIGRGGTASASELVTNSFIPYLGNNMALVGANTFGKPVGQFGFDKAECDDRIRAVTFKTENADGQGEYFTGLASVVPNTCAAEDDVTAQLGDPAEASVARALSFLRDGAASCTAITGTGLTGAQNERINLDRRQLLQPDRPTAAQREVPGLF</sequence>
<evidence type="ECO:0000259" key="2">
    <source>
        <dbReference type="Pfam" id="PF03572"/>
    </source>
</evidence>
<dbReference type="Gene3D" id="3.90.226.10">
    <property type="entry name" value="2-enoyl-CoA Hydratase, Chain A, domain 1"/>
    <property type="match status" value="1"/>
</dbReference>
<dbReference type="InterPro" id="IPR029045">
    <property type="entry name" value="ClpP/crotonase-like_dom_sf"/>
</dbReference>
<dbReference type="Gene3D" id="3.30.750.170">
    <property type="match status" value="1"/>
</dbReference>
<dbReference type="InterPro" id="IPR005151">
    <property type="entry name" value="Tail-specific_protease"/>
</dbReference>
<dbReference type="OrthoDB" id="7168509at2"/>
<dbReference type="PANTHER" id="PTHR32060:SF30">
    <property type="entry name" value="CARBOXY-TERMINAL PROCESSING PROTEASE CTPA"/>
    <property type="match status" value="1"/>
</dbReference>
<dbReference type="Gene3D" id="2.30.42.10">
    <property type="match status" value="1"/>
</dbReference>
<dbReference type="Pfam" id="PF03572">
    <property type="entry name" value="Peptidase_S41"/>
    <property type="match status" value="1"/>
</dbReference>
<dbReference type="Proteomes" id="UP000471435">
    <property type="component" value="Unassembled WGS sequence"/>
</dbReference>
<dbReference type="EMBL" id="WTYP01000001">
    <property type="protein sequence ID" value="MXP45881.1"/>
    <property type="molecule type" value="Genomic_DNA"/>
</dbReference>
<proteinExistence type="predicted"/>
<reference evidence="3 4" key="1">
    <citation type="submission" date="2019-12" db="EMBL/GenBank/DDBJ databases">
        <title>Genomic-based taxomic classification of the family Erythrobacteraceae.</title>
        <authorList>
            <person name="Xu L."/>
        </authorList>
    </citation>
    <scope>NUCLEOTIDE SEQUENCE [LARGE SCALE GENOMIC DNA]</scope>
    <source>
        <strain evidence="3 4">SW-109</strain>
    </source>
</reference>
<gene>
    <name evidence="3" type="ORF">GRI43_00550</name>
</gene>
<dbReference type="GO" id="GO:0004175">
    <property type="term" value="F:endopeptidase activity"/>
    <property type="evidence" value="ECO:0007669"/>
    <property type="project" value="TreeGrafter"/>
</dbReference>